<dbReference type="AlphaFoldDB" id="Q3JMG8"/>
<feature type="region of interest" description="Disordered" evidence="1">
    <location>
        <begin position="1"/>
        <end position="67"/>
    </location>
</feature>
<dbReference type="KEGG" id="bpm:BURPS1710b_A0076"/>
<dbReference type="EMBL" id="CP000125">
    <property type="protein sequence ID" value="ABA52573.1"/>
    <property type="molecule type" value="Genomic_DNA"/>
</dbReference>
<feature type="region of interest" description="Disordered" evidence="1">
    <location>
        <begin position="317"/>
        <end position="369"/>
    </location>
</feature>
<feature type="region of interest" description="Disordered" evidence="1">
    <location>
        <begin position="407"/>
        <end position="553"/>
    </location>
</feature>
<feature type="region of interest" description="Disordered" evidence="1">
    <location>
        <begin position="218"/>
        <end position="242"/>
    </location>
</feature>
<reference evidence="2 3" key="1">
    <citation type="submission" date="2005-09" db="EMBL/GenBank/DDBJ databases">
        <authorList>
            <person name="Woods D.E."/>
            <person name="Nierman W.C."/>
        </authorList>
    </citation>
    <scope>NUCLEOTIDE SEQUENCE [LARGE SCALE GENOMIC DNA]</scope>
    <source>
        <strain evidence="2 3">1710b</strain>
    </source>
</reference>
<feature type="region of interest" description="Disordered" evidence="1">
    <location>
        <begin position="137"/>
        <end position="186"/>
    </location>
</feature>
<protein>
    <submittedName>
        <fullName evidence="2">Uncharacterized protein</fullName>
    </submittedName>
</protein>
<feature type="compositionally biased region" description="Basic residues" evidence="1">
    <location>
        <begin position="587"/>
        <end position="616"/>
    </location>
</feature>
<proteinExistence type="predicted"/>
<dbReference type="HOGENOM" id="CLU_406368_0_0_4"/>
<feature type="compositionally biased region" description="Basic and acidic residues" evidence="1">
    <location>
        <begin position="410"/>
        <end position="435"/>
    </location>
</feature>
<feature type="compositionally biased region" description="Basic residues" evidence="1">
    <location>
        <begin position="1"/>
        <end position="33"/>
    </location>
</feature>
<name>Q3JMG8_BURP1</name>
<feature type="compositionally biased region" description="Low complexity" evidence="1">
    <location>
        <begin position="467"/>
        <end position="478"/>
    </location>
</feature>
<dbReference type="Proteomes" id="UP000002700">
    <property type="component" value="Chromosome II"/>
</dbReference>
<feature type="region of interest" description="Disordered" evidence="1">
    <location>
        <begin position="584"/>
        <end position="626"/>
    </location>
</feature>
<dbReference type="EnsemblBacteria" id="ABA52573">
    <property type="protein sequence ID" value="ABA52573"/>
    <property type="gene ID" value="BURPS1710b_A0076"/>
</dbReference>
<feature type="compositionally biased region" description="Basic residues" evidence="1">
    <location>
        <begin position="175"/>
        <end position="184"/>
    </location>
</feature>
<feature type="compositionally biased region" description="Basic and acidic residues" evidence="1">
    <location>
        <begin position="34"/>
        <end position="47"/>
    </location>
</feature>
<feature type="compositionally biased region" description="Basic residues" evidence="1">
    <location>
        <begin position="544"/>
        <end position="553"/>
    </location>
</feature>
<feature type="compositionally biased region" description="Basic and acidic residues" evidence="1">
    <location>
        <begin position="531"/>
        <end position="543"/>
    </location>
</feature>
<feature type="compositionally biased region" description="Low complexity" evidence="1">
    <location>
        <begin position="218"/>
        <end position="228"/>
    </location>
</feature>
<evidence type="ECO:0000313" key="3">
    <source>
        <dbReference type="Proteomes" id="UP000002700"/>
    </source>
</evidence>
<feature type="compositionally biased region" description="Basic residues" evidence="1">
    <location>
        <begin position="149"/>
        <end position="164"/>
    </location>
</feature>
<feature type="compositionally biased region" description="Basic and acidic residues" evidence="1">
    <location>
        <begin position="232"/>
        <end position="242"/>
    </location>
</feature>
<evidence type="ECO:0000256" key="1">
    <source>
        <dbReference type="SAM" id="MobiDB-lite"/>
    </source>
</evidence>
<accession>Q3JMG8</accession>
<organism evidence="2 3">
    <name type="scientific">Burkholderia pseudomallei (strain 1710b)</name>
    <dbReference type="NCBI Taxonomy" id="320372"/>
    <lineage>
        <taxon>Bacteria</taxon>
        <taxon>Pseudomonadati</taxon>
        <taxon>Pseudomonadota</taxon>
        <taxon>Betaproteobacteria</taxon>
        <taxon>Burkholderiales</taxon>
        <taxon>Burkholderiaceae</taxon>
        <taxon>Burkholderia</taxon>
        <taxon>pseudomallei group</taxon>
    </lineage>
</organism>
<feature type="region of interest" description="Disordered" evidence="1">
    <location>
        <begin position="264"/>
        <end position="295"/>
    </location>
</feature>
<evidence type="ECO:0000313" key="2">
    <source>
        <dbReference type="EMBL" id="ABA52573.1"/>
    </source>
</evidence>
<sequence>MVRRHARRAPPARARHSRRARRGGIGHAARRGRRERDRRDRQMGDARLHRHPHALRRRDSRVAGAARIGAARRDERLPRLVLAVDRPRERARLHRSLQPRRSAAARADARRAVAREDLGHGGCVRAPSRIAAARPERRGVPRPFGPAHARARPRARGGRPRAAARGRAATDGAAARRRARRGLRRPVVDDDAVGQARRRALPVEVAAVDVRDVARVPAAEPRAAPPRARAAKRAEHDQSAERPALHGRELRLLRAQAAAHVAARRGRQQGGAARHHRRAARRRARRERAVSRRARLAASAGAVRGLCGRHRFRDLRGVRRGPRGAASGRRARAQQAAAERRLPARVPPAGRQGVRPAALDARSARHADRRLSGCVGRRQIVRPGRERARRPPGGRVSRSRRRARAAAALVHDDREPPRGCARPHRDPSGAADRLRRFGRAPAQHGVLQRARALPAPRARGRARRPAVHVGAAGGASADGRARRVFRRRRRHAARRRPRRYRDRRSRASRRVGRRVSRRGHGRVRRAAAAREPQRRGDRGDARQRATRVSRRRVRRRLRRHAALGAVPARGGALGPARARCALGAGRRSGRARRTRRRGYRTRSARARRAARLRRRADHSPPAPAPLGRIRYAQRRAPAGMCSMRSIVSASPSISRKISSSERQNPWHAVAAAQIGQ</sequence>
<gene>
    <name evidence="2" type="ordered locus">BURPS1710b_A0076</name>
</gene>
<feature type="compositionally biased region" description="Basic residues" evidence="1">
    <location>
        <begin position="48"/>
        <end position="59"/>
    </location>
</feature>
<feature type="compositionally biased region" description="Low complexity" evidence="1">
    <location>
        <begin position="323"/>
        <end position="337"/>
    </location>
</feature>
<feature type="compositionally biased region" description="Basic residues" evidence="1">
    <location>
        <begin position="482"/>
        <end position="527"/>
    </location>
</feature>